<dbReference type="InterPro" id="IPR029024">
    <property type="entry name" value="TerB-like"/>
</dbReference>
<accession>A0AAU7MWR9</accession>
<sequence length="133" mass="15545">MGTYEEKLSILSEMIAFARVDHSLKQSEYDFLLQVARSLGVDEDTFKGLLKERPPKVRLKTQADRIVQFHRLMLLMNIDDEQHKKEIDRLYNIGLRMGLPPAAISQVLEVMHRYPDKIVPPNILINIFRAHYN</sequence>
<gene>
    <name evidence="1" type="ORF">ABNE31_15510</name>
</gene>
<dbReference type="Gene3D" id="1.10.3680.10">
    <property type="entry name" value="TerB-like"/>
    <property type="match status" value="1"/>
</dbReference>
<proteinExistence type="predicted"/>
<evidence type="ECO:0000313" key="1">
    <source>
        <dbReference type="EMBL" id="XBQ23003.1"/>
    </source>
</evidence>
<reference evidence="1" key="1">
    <citation type="submission" date="2024-05" db="EMBL/GenBank/DDBJ databases">
        <title>Draft Genome Sequences of Flagellimonas sp. MMG031 and Marinobacter sp. MMG032 Isolated from the dinoflagellate Symbiodinium pilosum.</title>
        <authorList>
            <person name="Shikuma N.J."/>
            <person name="Farrell M.V."/>
        </authorList>
    </citation>
    <scope>NUCLEOTIDE SEQUENCE</scope>
    <source>
        <strain evidence="1">MMG031</strain>
    </source>
</reference>
<dbReference type="SUPFAM" id="SSF158682">
    <property type="entry name" value="TerB-like"/>
    <property type="match status" value="1"/>
</dbReference>
<organism evidence="1">
    <name type="scientific">Flagellimonas sp. MMG031</name>
    <dbReference type="NCBI Taxonomy" id="3158549"/>
    <lineage>
        <taxon>Bacteria</taxon>
        <taxon>Pseudomonadati</taxon>
        <taxon>Bacteroidota</taxon>
        <taxon>Flavobacteriia</taxon>
        <taxon>Flavobacteriales</taxon>
        <taxon>Flavobacteriaceae</taxon>
        <taxon>Flagellimonas</taxon>
    </lineage>
</organism>
<dbReference type="EMBL" id="CP157804">
    <property type="protein sequence ID" value="XBQ23003.1"/>
    <property type="molecule type" value="Genomic_DNA"/>
</dbReference>
<protein>
    <submittedName>
        <fullName evidence="1">TerB family tellurite resistance protein</fullName>
    </submittedName>
</protein>
<name>A0AAU7MWR9_9FLAO</name>
<dbReference type="RefSeq" id="WP_349351784.1">
    <property type="nucleotide sequence ID" value="NZ_CP157804.1"/>
</dbReference>
<dbReference type="KEGG" id="fld:ABNE31_15510"/>
<dbReference type="AlphaFoldDB" id="A0AAU7MWR9"/>